<reference evidence="1 2" key="1">
    <citation type="submission" date="2024-08" db="EMBL/GenBank/DDBJ databases">
        <title>Two novel Cytobacillus novel species.</title>
        <authorList>
            <person name="Liu G."/>
        </authorList>
    </citation>
    <scope>NUCLEOTIDE SEQUENCE [LARGE SCALE GENOMIC DNA]</scope>
    <source>
        <strain evidence="1 2">FJAT-53684</strain>
    </source>
</reference>
<proteinExistence type="predicted"/>
<dbReference type="Proteomes" id="UP001601058">
    <property type="component" value="Unassembled WGS sequence"/>
</dbReference>
<organism evidence="1 2">
    <name type="scientific">Cytobacillus mangrovibacter</name>
    <dbReference type="NCBI Taxonomy" id="3299024"/>
    <lineage>
        <taxon>Bacteria</taxon>
        <taxon>Bacillati</taxon>
        <taxon>Bacillota</taxon>
        <taxon>Bacilli</taxon>
        <taxon>Bacillales</taxon>
        <taxon>Bacillaceae</taxon>
        <taxon>Cytobacillus</taxon>
    </lineage>
</organism>
<gene>
    <name evidence="1" type="ORF">ACFYKT_18440</name>
</gene>
<keyword evidence="2" id="KW-1185">Reference proteome</keyword>
<dbReference type="RefSeq" id="WP_389222567.1">
    <property type="nucleotide sequence ID" value="NZ_JBIACJ010000012.1"/>
</dbReference>
<accession>A0ABW6K2A8</accession>
<name>A0ABW6K2A8_9BACI</name>
<sequence>MNNLYIEQEHLIMNEENAEQVIGIIQEVVGSYSKKNSGMTDEEWAKNELAKYLPDMAEKEIITVSEEIIESIHSFNQNLHSLELAISNGTSKEKWFQNKVQESSVGMKINKVGQYLQEIDYVIANSNDLMQKTITNADGSINQNLNLDGFIFEQHHANTFNMDAVLKGSKYRAEAVQPNPGEVYKKNSVDIVIKDIVSGKQVKRYQAKLCRDSKATNDAFKKGRYNGQGKIVAKGQAENVKRSSDYISIKEKFNEIKSQSMSKSEGKQMQSIAQEGKSLEIDWNYYKLKDLTNHMTQNVAFASLQSATVAVGFDLVQRKLSGQKIDGGEVVEIALRTGMDSGIKNATTVGLKIASEKGLISLIPKGTPAGIIANVACVAIENVKVLGKVASGELTILKGLEKMERVTMATVSGLACSGLGMAEGAVMGAFALSWIPVIGPAVGGLIGGLVGGTVAYMAGSTIGETVCRGVQKVRNTAVNMVKSTAKAVKSFASSTVNTVKSFFS</sequence>
<evidence type="ECO:0000313" key="2">
    <source>
        <dbReference type="Proteomes" id="UP001601058"/>
    </source>
</evidence>
<dbReference type="EMBL" id="JBIACJ010000012">
    <property type="protein sequence ID" value="MFE8698305.1"/>
    <property type="molecule type" value="Genomic_DNA"/>
</dbReference>
<evidence type="ECO:0000313" key="1">
    <source>
        <dbReference type="EMBL" id="MFE8698305.1"/>
    </source>
</evidence>
<protein>
    <recommendedName>
        <fullName evidence="3">LXG domain-containing protein</fullName>
    </recommendedName>
</protein>
<comment type="caution">
    <text evidence="1">The sequence shown here is derived from an EMBL/GenBank/DDBJ whole genome shotgun (WGS) entry which is preliminary data.</text>
</comment>
<evidence type="ECO:0008006" key="3">
    <source>
        <dbReference type="Google" id="ProtNLM"/>
    </source>
</evidence>